<name>A0ABP0HPE7_9DINO</name>
<protein>
    <submittedName>
        <fullName evidence="3">Uncharacterized protein</fullName>
    </submittedName>
</protein>
<gene>
    <name evidence="3" type="ORF">CCMP2556_LOCUS2548</name>
</gene>
<comment type="caution">
    <text evidence="3">The sequence shown here is derived from an EMBL/GenBank/DDBJ whole genome shotgun (WGS) entry which is preliminary data.</text>
</comment>
<evidence type="ECO:0000256" key="1">
    <source>
        <dbReference type="SAM" id="MobiDB-lite"/>
    </source>
</evidence>
<feature type="region of interest" description="Disordered" evidence="1">
    <location>
        <begin position="204"/>
        <end position="249"/>
    </location>
</feature>
<reference evidence="3 4" key="1">
    <citation type="submission" date="2024-02" db="EMBL/GenBank/DDBJ databases">
        <authorList>
            <person name="Chen Y."/>
            <person name="Shah S."/>
            <person name="Dougan E. K."/>
            <person name="Thang M."/>
            <person name="Chan C."/>
        </authorList>
    </citation>
    <scope>NUCLEOTIDE SEQUENCE [LARGE SCALE GENOMIC DNA]</scope>
</reference>
<evidence type="ECO:0000313" key="4">
    <source>
        <dbReference type="Proteomes" id="UP001642484"/>
    </source>
</evidence>
<organism evidence="3 4">
    <name type="scientific">Durusdinium trenchii</name>
    <dbReference type="NCBI Taxonomy" id="1381693"/>
    <lineage>
        <taxon>Eukaryota</taxon>
        <taxon>Sar</taxon>
        <taxon>Alveolata</taxon>
        <taxon>Dinophyceae</taxon>
        <taxon>Suessiales</taxon>
        <taxon>Symbiodiniaceae</taxon>
        <taxon>Durusdinium</taxon>
    </lineage>
</organism>
<accession>A0ABP0HPE7</accession>
<sequence>MFLRISVTLATWALVDAVRDEIFQVGLDQTLEGRRAARTAPAARHVRRLAAQHVARRSAAAVRRDPEKGGEHGEKAEHGEHLTEHSATEEAKPNSTNGTSSEEEKNVGGKEAFQKASENSKQIEEKVGEVKAATDHATEPGQTFTGGGAPPSNQLHLLHAMAKSTEVDKDFSKYDQRLKKLDETLDVVSQKSYRWQEELLKSLAESEGEKYSPLANAQAAMRHAKEGNTTAPGDASQEKEQKPPESPKL</sequence>
<evidence type="ECO:0000256" key="2">
    <source>
        <dbReference type="SAM" id="SignalP"/>
    </source>
</evidence>
<feature type="compositionally biased region" description="Basic and acidic residues" evidence="1">
    <location>
        <begin position="62"/>
        <end position="92"/>
    </location>
</feature>
<feature type="region of interest" description="Disordered" evidence="1">
    <location>
        <begin position="51"/>
        <end position="121"/>
    </location>
</feature>
<proteinExistence type="predicted"/>
<evidence type="ECO:0000313" key="3">
    <source>
        <dbReference type="EMBL" id="CAK8991673.1"/>
    </source>
</evidence>
<keyword evidence="2" id="KW-0732">Signal</keyword>
<feature type="compositionally biased region" description="Basic and acidic residues" evidence="1">
    <location>
        <begin position="236"/>
        <end position="249"/>
    </location>
</feature>
<feature type="signal peptide" evidence="2">
    <location>
        <begin position="1"/>
        <end position="17"/>
    </location>
</feature>
<dbReference type="Proteomes" id="UP001642484">
    <property type="component" value="Unassembled WGS sequence"/>
</dbReference>
<keyword evidence="4" id="KW-1185">Reference proteome</keyword>
<dbReference type="EMBL" id="CAXAMN010000980">
    <property type="protein sequence ID" value="CAK8991673.1"/>
    <property type="molecule type" value="Genomic_DNA"/>
</dbReference>
<feature type="chain" id="PRO_5046809671" evidence="2">
    <location>
        <begin position="18"/>
        <end position="249"/>
    </location>
</feature>